<evidence type="ECO:0000313" key="1">
    <source>
        <dbReference type="EMBL" id="KAI3748001.1"/>
    </source>
</evidence>
<reference evidence="1 2" key="2">
    <citation type="journal article" date="2022" name="Mol. Ecol. Resour.">
        <title>The genomes of chicory, endive, great burdock and yacon provide insights into Asteraceae paleo-polyploidization history and plant inulin production.</title>
        <authorList>
            <person name="Fan W."/>
            <person name="Wang S."/>
            <person name="Wang H."/>
            <person name="Wang A."/>
            <person name="Jiang F."/>
            <person name="Liu H."/>
            <person name="Zhao H."/>
            <person name="Xu D."/>
            <person name="Zhang Y."/>
        </authorList>
    </citation>
    <scope>NUCLEOTIDE SEQUENCE [LARGE SCALE GENOMIC DNA]</scope>
    <source>
        <strain evidence="2">cv. Niubang</strain>
    </source>
</reference>
<evidence type="ECO:0000313" key="2">
    <source>
        <dbReference type="Proteomes" id="UP001055879"/>
    </source>
</evidence>
<accession>A0ACB9DP56</accession>
<dbReference type="Proteomes" id="UP001055879">
    <property type="component" value="Linkage Group LG03"/>
</dbReference>
<proteinExistence type="predicted"/>
<gene>
    <name evidence="1" type="ORF">L6452_10803</name>
</gene>
<name>A0ACB9DP56_ARCLA</name>
<sequence>MKPKTPFPLQIHNCIHGGRVVGERGLSLPLEGWSGLQAWPHGQWEKMIRHTFPTPTNSPLVLVPGGNPITFHVEFHLQNQKNQPFLFRLIDLTKPSKKKQLNMAQGQLPTYDIVIFGASGFTGKYVVREALKFLDSPNSPLKTLALAGRNSSKLSETLKWASTSHPAVPFLIADTSDPLSLRRMALQTRLVLNCVGPFRLYGNPVVSACVDAGCDYLDICGEPEFMERMEAFYHEKAVEKGSLVISACGFDSIPAELGLMFNSRNWVSPAVPNRVEAYLSLESDKRIVGNFGTFESAVLGVANADKLAELRLSRPKRSRPPIPGPAPQRGSTIEHQKKIGLWAVKLPSADAIVVRRTLSILTNNPSGLEGVFEDPKQAEKRAAFWSTIKPAHFGVKIATKNLLGLLGFFPVGLSIGLLGMFSFGRWLLLKFPSFFTLGGFRKSGPTEEEVASASFKMWFVGHGFSDSNLVSEGSAKPDTEIITRIMGPEIGYLTTPIILVQCALIILKQRGDLPKGGVFPPGIVFGPTDLQDRLQENGISFDLISKSDIST</sequence>
<dbReference type="EMBL" id="CM042049">
    <property type="protein sequence ID" value="KAI3748001.1"/>
    <property type="molecule type" value="Genomic_DNA"/>
</dbReference>
<reference evidence="2" key="1">
    <citation type="journal article" date="2022" name="Mol. Ecol. Resour.">
        <title>The genomes of chicory, endive, great burdock and yacon provide insights into Asteraceae palaeo-polyploidization history and plant inulin production.</title>
        <authorList>
            <person name="Fan W."/>
            <person name="Wang S."/>
            <person name="Wang H."/>
            <person name="Wang A."/>
            <person name="Jiang F."/>
            <person name="Liu H."/>
            <person name="Zhao H."/>
            <person name="Xu D."/>
            <person name="Zhang Y."/>
        </authorList>
    </citation>
    <scope>NUCLEOTIDE SEQUENCE [LARGE SCALE GENOMIC DNA]</scope>
    <source>
        <strain evidence="2">cv. Niubang</strain>
    </source>
</reference>
<organism evidence="1 2">
    <name type="scientific">Arctium lappa</name>
    <name type="common">Greater burdock</name>
    <name type="synonym">Lappa major</name>
    <dbReference type="NCBI Taxonomy" id="4217"/>
    <lineage>
        <taxon>Eukaryota</taxon>
        <taxon>Viridiplantae</taxon>
        <taxon>Streptophyta</taxon>
        <taxon>Embryophyta</taxon>
        <taxon>Tracheophyta</taxon>
        <taxon>Spermatophyta</taxon>
        <taxon>Magnoliopsida</taxon>
        <taxon>eudicotyledons</taxon>
        <taxon>Gunneridae</taxon>
        <taxon>Pentapetalae</taxon>
        <taxon>asterids</taxon>
        <taxon>campanulids</taxon>
        <taxon>Asterales</taxon>
        <taxon>Asteraceae</taxon>
        <taxon>Carduoideae</taxon>
        <taxon>Cardueae</taxon>
        <taxon>Arctiinae</taxon>
        <taxon>Arctium</taxon>
    </lineage>
</organism>
<keyword evidence="2" id="KW-1185">Reference proteome</keyword>
<comment type="caution">
    <text evidence="1">The sequence shown here is derived from an EMBL/GenBank/DDBJ whole genome shotgun (WGS) entry which is preliminary data.</text>
</comment>
<protein>
    <submittedName>
        <fullName evidence="1">Uncharacterized protein</fullName>
    </submittedName>
</protein>